<comment type="caution">
    <text evidence="3">The sequence shown here is derived from an EMBL/GenBank/DDBJ whole genome shotgun (WGS) entry which is preliminary data.</text>
</comment>
<dbReference type="Pfam" id="PF13411">
    <property type="entry name" value="MerR_1"/>
    <property type="match status" value="1"/>
</dbReference>
<dbReference type="InterPro" id="IPR000551">
    <property type="entry name" value="MerR-type_HTH_dom"/>
</dbReference>
<dbReference type="PANTHER" id="PTHR30204:SF93">
    <property type="entry name" value="HTH MERR-TYPE DOMAIN-CONTAINING PROTEIN"/>
    <property type="match status" value="1"/>
</dbReference>
<dbReference type="RefSeq" id="WP_201954767.1">
    <property type="nucleotide sequence ID" value="NZ_JAERRJ010000013.1"/>
</dbReference>
<sequence length="312" mass="34079">MTEGTLGGLVTIGELARSTGLEVRTIRFYCDEGVLEARRTSGGHRMFVADTAVEQLMLVRRLRGLGLGLAAIVDVLRGERSVGEVVAAERARADREFEAVAWRRAALRAVEVAEPGERDRRLALLASVADGRTAHDALVQFWRQIFAPMPDTDFDGYVAMNIPEPPADPSAAQVVAYAELSCLVARPEMYSVVKQQFWRNQSGFVRDRKGLLADLAEVSVEVLPLVERGVPPCAGRELDHFVEAHAAARGERDSPGFRERLSAGAADDDRHTHRYWALTGELVGTQATAGTALRWLSGALTHSLGLERIAVK</sequence>
<dbReference type="PRINTS" id="PR00040">
    <property type="entry name" value="HTHMERR"/>
</dbReference>
<protein>
    <submittedName>
        <fullName evidence="3">MerR family transcriptional regulator</fullName>
    </submittedName>
</protein>
<dbReference type="SMART" id="SM00422">
    <property type="entry name" value="HTH_MERR"/>
    <property type="match status" value="1"/>
</dbReference>
<keyword evidence="1" id="KW-0238">DNA-binding</keyword>
<name>A0ABS1MF82_9NOCA</name>
<evidence type="ECO:0000256" key="1">
    <source>
        <dbReference type="ARBA" id="ARBA00023125"/>
    </source>
</evidence>
<gene>
    <name evidence="3" type="ORF">JK358_31320</name>
</gene>
<accession>A0ABS1MF82</accession>
<feature type="domain" description="HTH merR-type" evidence="2">
    <location>
        <begin position="9"/>
        <end position="78"/>
    </location>
</feature>
<keyword evidence="4" id="KW-1185">Reference proteome</keyword>
<reference evidence="3 4" key="1">
    <citation type="submission" date="2021-01" db="EMBL/GenBank/DDBJ databases">
        <title>WGS of actinomycetes isolated from Thailand.</title>
        <authorList>
            <person name="Thawai C."/>
        </authorList>
    </citation>
    <scope>NUCLEOTIDE SEQUENCE [LARGE SCALE GENOMIC DNA]</scope>
    <source>
        <strain evidence="3 4">LPG 2</strain>
    </source>
</reference>
<dbReference type="PANTHER" id="PTHR30204">
    <property type="entry name" value="REDOX-CYCLING DRUG-SENSING TRANSCRIPTIONAL ACTIVATOR SOXR"/>
    <property type="match status" value="1"/>
</dbReference>
<evidence type="ECO:0000259" key="2">
    <source>
        <dbReference type="PROSITE" id="PS50937"/>
    </source>
</evidence>
<dbReference type="Gene3D" id="1.10.1660.10">
    <property type="match status" value="1"/>
</dbReference>
<dbReference type="Proteomes" id="UP000602198">
    <property type="component" value="Unassembled WGS sequence"/>
</dbReference>
<evidence type="ECO:0000313" key="3">
    <source>
        <dbReference type="EMBL" id="MBL1078904.1"/>
    </source>
</evidence>
<evidence type="ECO:0000313" key="4">
    <source>
        <dbReference type="Proteomes" id="UP000602198"/>
    </source>
</evidence>
<organism evidence="3 4">
    <name type="scientific">Nocardia acididurans</name>
    <dbReference type="NCBI Taxonomy" id="2802282"/>
    <lineage>
        <taxon>Bacteria</taxon>
        <taxon>Bacillati</taxon>
        <taxon>Actinomycetota</taxon>
        <taxon>Actinomycetes</taxon>
        <taxon>Mycobacteriales</taxon>
        <taxon>Nocardiaceae</taxon>
        <taxon>Nocardia</taxon>
    </lineage>
</organism>
<dbReference type="InterPro" id="IPR009061">
    <property type="entry name" value="DNA-bd_dom_put_sf"/>
</dbReference>
<dbReference type="EMBL" id="JAERRJ010000013">
    <property type="protein sequence ID" value="MBL1078904.1"/>
    <property type="molecule type" value="Genomic_DNA"/>
</dbReference>
<dbReference type="InterPro" id="IPR047057">
    <property type="entry name" value="MerR_fam"/>
</dbReference>
<dbReference type="PROSITE" id="PS50937">
    <property type="entry name" value="HTH_MERR_2"/>
    <property type="match status" value="1"/>
</dbReference>
<proteinExistence type="predicted"/>
<dbReference type="SUPFAM" id="SSF46955">
    <property type="entry name" value="Putative DNA-binding domain"/>
    <property type="match status" value="1"/>
</dbReference>